<dbReference type="PROSITE" id="PS50089">
    <property type="entry name" value="ZF_RING_2"/>
    <property type="match status" value="1"/>
</dbReference>
<keyword evidence="9" id="KW-1185">Reference proteome</keyword>
<dbReference type="Gene3D" id="3.30.160.60">
    <property type="entry name" value="Classic Zinc Finger"/>
    <property type="match status" value="1"/>
</dbReference>
<dbReference type="SUPFAM" id="SSF57850">
    <property type="entry name" value="RING/U-box"/>
    <property type="match status" value="1"/>
</dbReference>
<comment type="caution">
    <text evidence="8">The sequence shown here is derived from an EMBL/GenBank/DDBJ whole genome shotgun (WGS) entry which is preliminary data.</text>
</comment>
<dbReference type="PANTHER" id="PTHR25462">
    <property type="entry name" value="BONUS, ISOFORM C-RELATED"/>
    <property type="match status" value="1"/>
</dbReference>
<dbReference type="Gene3D" id="3.30.40.10">
    <property type="entry name" value="Zinc/RING finger domain, C3HC4 (zinc finger)"/>
    <property type="match status" value="1"/>
</dbReference>
<gene>
    <name evidence="8" type="ORF">CHS0354_001378</name>
</gene>
<keyword evidence="6" id="KW-0175">Coiled coil</keyword>
<dbReference type="InterPro" id="IPR017907">
    <property type="entry name" value="Znf_RING_CS"/>
</dbReference>
<keyword evidence="2" id="KW-0479">Metal-binding</keyword>
<evidence type="ECO:0000256" key="2">
    <source>
        <dbReference type="ARBA" id="ARBA00022723"/>
    </source>
</evidence>
<feature type="domain" description="RING-type" evidence="7">
    <location>
        <begin position="17"/>
        <end position="64"/>
    </location>
</feature>
<reference evidence="8" key="2">
    <citation type="journal article" date="2021" name="Genome Biol. Evol.">
        <title>Developing a high-quality reference genome for a parasitic bivalve with doubly uniparental inheritance (Bivalvia: Unionida).</title>
        <authorList>
            <person name="Smith C.H."/>
        </authorList>
    </citation>
    <scope>NUCLEOTIDE SEQUENCE</scope>
    <source>
        <strain evidence="8">CHS0354</strain>
        <tissue evidence="8">Mantle</tissue>
    </source>
</reference>
<evidence type="ECO:0000256" key="5">
    <source>
        <dbReference type="PROSITE-ProRule" id="PRU00175"/>
    </source>
</evidence>
<keyword evidence="3 5" id="KW-0863">Zinc-finger</keyword>
<dbReference type="SUPFAM" id="SSF101898">
    <property type="entry name" value="NHL repeat"/>
    <property type="match status" value="1"/>
</dbReference>
<dbReference type="AlphaFoldDB" id="A0AAE0TGH0"/>
<dbReference type="Proteomes" id="UP001195483">
    <property type="component" value="Unassembled WGS sequence"/>
</dbReference>
<dbReference type="InterPro" id="IPR027370">
    <property type="entry name" value="Znf-RING_euk"/>
</dbReference>
<dbReference type="EMBL" id="JAEAOA010000133">
    <property type="protein sequence ID" value="KAK3609445.1"/>
    <property type="molecule type" value="Genomic_DNA"/>
</dbReference>
<name>A0AAE0TGH0_9BIVA</name>
<evidence type="ECO:0000256" key="4">
    <source>
        <dbReference type="ARBA" id="ARBA00022833"/>
    </source>
</evidence>
<feature type="coiled-coil region" evidence="6">
    <location>
        <begin position="249"/>
        <end position="280"/>
    </location>
</feature>
<evidence type="ECO:0000259" key="7">
    <source>
        <dbReference type="PROSITE" id="PS50089"/>
    </source>
</evidence>
<evidence type="ECO:0000256" key="3">
    <source>
        <dbReference type="ARBA" id="ARBA00022771"/>
    </source>
</evidence>
<dbReference type="InterPro" id="IPR013083">
    <property type="entry name" value="Znf_RING/FYVE/PHD"/>
</dbReference>
<dbReference type="SMART" id="SM00184">
    <property type="entry name" value="RING"/>
    <property type="match status" value="1"/>
</dbReference>
<dbReference type="Gene3D" id="2.120.10.30">
    <property type="entry name" value="TolB, C-terminal domain"/>
    <property type="match status" value="2"/>
</dbReference>
<dbReference type="InterPro" id="IPR011042">
    <property type="entry name" value="6-blade_b-propeller_TolB-like"/>
</dbReference>
<reference evidence="8" key="1">
    <citation type="journal article" date="2021" name="Genome Biol. Evol.">
        <title>A High-Quality Reference Genome for a Parasitic Bivalve with Doubly Uniparental Inheritance (Bivalvia: Unionida).</title>
        <authorList>
            <person name="Smith C.H."/>
        </authorList>
    </citation>
    <scope>NUCLEOTIDE SEQUENCE</scope>
    <source>
        <strain evidence="8">CHS0354</strain>
    </source>
</reference>
<dbReference type="Pfam" id="PF13445">
    <property type="entry name" value="zf-RING_UBOX"/>
    <property type="match status" value="1"/>
</dbReference>
<dbReference type="InterPro" id="IPR047153">
    <property type="entry name" value="TRIM45/56/19-like"/>
</dbReference>
<dbReference type="InterPro" id="IPR001841">
    <property type="entry name" value="Znf_RING"/>
</dbReference>
<dbReference type="PROSITE" id="PS00518">
    <property type="entry name" value="ZF_RING_1"/>
    <property type="match status" value="1"/>
</dbReference>
<proteinExistence type="predicted"/>
<protein>
    <recommendedName>
        <fullName evidence="7">RING-type domain-containing protein</fullName>
    </recommendedName>
</protein>
<sequence length="659" mass="74579">MFKMAAAKLNSEDEPCCPICLEQFSIPRQLPCAHSFCEKCLHSHITTEATKHKKLTYVKCPVCRNSASPSIKDKPTSEWAILFPVNSVLQSILPAKSKVDRLCHACNNEGVAVRAEGFCVVCKEAMCGECLKFHKKQTISKDHTILSVSELDCNPENVFKLAEGFTCSEHHGEDIKYYCKDHSVPCCGTCFFDVHKICSKVLDLKKELYTLLSDSKPDEIITDMKKIEIHLKMFVEINESYLNEFKPQVNRLTDQIREVRKKINSLLDQLEKRIKTEGNRIYKEEVIKKQGEIHQCLSLIHAVRNSHRLLEAVCKYGNSLQKFLMVEKTRSQLKTYCTLVGEKYEKMDAMTVEVYYSPTIKSILSLSFSELGKVVTTASSNILTLTCSQRPTKYCQFESVDVIGPKGTIFNMPLYSGLALLPGDKVMLADFDNNQCILLSSTYQFITSHTLTGQPWAICILDGQDVAVSLYNQNKIHLLSVTGDIIRLVRTITTKHKCNGIAAAGKGEMVVNGVSVDNKSQWSLINTNGDVRCTHWYDSPYFSHFNHLVLNNMKTRVYVSVNSMHSLLCFNMNGRKQFTYSPDNLRGPMGVDVDKHDNIYVLGCSSGNMHRLSPDGSVLQVLTSGMPRYPRAICIHKSKDMLIITNKLDRTKLHIYQWK</sequence>
<evidence type="ECO:0000256" key="1">
    <source>
        <dbReference type="ARBA" id="ARBA00022553"/>
    </source>
</evidence>
<evidence type="ECO:0000313" key="8">
    <source>
        <dbReference type="EMBL" id="KAK3609445.1"/>
    </source>
</evidence>
<organism evidence="8 9">
    <name type="scientific">Potamilus streckersoni</name>
    <dbReference type="NCBI Taxonomy" id="2493646"/>
    <lineage>
        <taxon>Eukaryota</taxon>
        <taxon>Metazoa</taxon>
        <taxon>Spiralia</taxon>
        <taxon>Lophotrochozoa</taxon>
        <taxon>Mollusca</taxon>
        <taxon>Bivalvia</taxon>
        <taxon>Autobranchia</taxon>
        <taxon>Heteroconchia</taxon>
        <taxon>Palaeoheterodonta</taxon>
        <taxon>Unionida</taxon>
        <taxon>Unionoidea</taxon>
        <taxon>Unionidae</taxon>
        <taxon>Ambleminae</taxon>
        <taxon>Lampsilini</taxon>
        <taxon>Potamilus</taxon>
    </lineage>
</organism>
<reference evidence="8" key="3">
    <citation type="submission" date="2023-05" db="EMBL/GenBank/DDBJ databases">
        <authorList>
            <person name="Smith C.H."/>
        </authorList>
    </citation>
    <scope>NUCLEOTIDE SEQUENCE</scope>
    <source>
        <strain evidence="8">CHS0354</strain>
        <tissue evidence="8">Mantle</tissue>
    </source>
</reference>
<dbReference type="GO" id="GO:0008270">
    <property type="term" value="F:zinc ion binding"/>
    <property type="evidence" value="ECO:0007669"/>
    <property type="project" value="UniProtKB-KW"/>
</dbReference>
<dbReference type="SUPFAM" id="SSF57845">
    <property type="entry name" value="B-box zinc-binding domain"/>
    <property type="match status" value="1"/>
</dbReference>
<evidence type="ECO:0000313" key="9">
    <source>
        <dbReference type="Proteomes" id="UP001195483"/>
    </source>
</evidence>
<keyword evidence="4" id="KW-0862">Zinc</keyword>
<accession>A0AAE0TGH0</accession>
<dbReference type="PANTHER" id="PTHR25462:SF296">
    <property type="entry name" value="MEIOTIC P26, ISOFORM F"/>
    <property type="match status" value="1"/>
</dbReference>
<evidence type="ECO:0000256" key="6">
    <source>
        <dbReference type="SAM" id="Coils"/>
    </source>
</evidence>
<keyword evidence="1" id="KW-0597">Phosphoprotein</keyword>
<dbReference type="InterPro" id="IPR000315">
    <property type="entry name" value="Znf_B-box"/>
</dbReference>
<dbReference type="SMART" id="SM00336">
    <property type="entry name" value="BBOX"/>
    <property type="match status" value="2"/>
</dbReference>